<evidence type="ECO:0000259" key="1">
    <source>
        <dbReference type="PROSITE" id="PS51746"/>
    </source>
</evidence>
<reference evidence="3" key="1">
    <citation type="journal article" date="2019" name="Int. J. Syst. Evol. Microbiol.">
        <title>The Global Catalogue of Microorganisms (GCM) 10K type strain sequencing project: providing services to taxonomists for standard genome sequencing and annotation.</title>
        <authorList>
            <consortium name="The Broad Institute Genomics Platform"/>
            <consortium name="The Broad Institute Genome Sequencing Center for Infectious Disease"/>
            <person name="Wu L."/>
            <person name="Ma J."/>
        </authorList>
    </citation>
    <scope>NUCLEOTIDE SEQUENCE [LARGE SCALE GENOMIC DNA]</scope>
    <source>
        <strain evidence="3">KCTC 3950</strain>
    </source>
</reference>
<evidence type="ECO:0000313" key="3">
    <source>
        <dbReference type="Proteomes" id="UP001597541"/>
    </source>
</evidence>
<organism evidence="2 3">
    <name type="scientific">Paenibacillus gansuensis</name>
    <dbReference type="NCBI Taxonomy" id="306542"/>
    <lineage>
        <taxon>Bacteria</taxon>
        <taxon>Bacillati</taxon>
        <taxon>Bacillota</taxon>
        <taxon>Bacilli</taxon>
        <taxon>Bacillales</taxon>
        <taxon>Paenibacillaceae</taxon>
        <taxon>Paenibacillus</taxon>
    </lineage>
</organism>
<dbReference type="Gene3D" id="3.60.40.10">
    <property type="entry name" value="PPM-type phosphatase domain"/>
    <property type="match status" value="1"/>
</dbReference>
<protein>
    <submittedName>
        <fullName evidence="2">Stp1/IreP family PP2C-type Ser/Thr phosphatase</fullName>
    </submittedName>
</protein>
<dbReference type="InterPro" id="IPR001932">
    <property type="entry name" value="PPM-type_phosphatase-like_dom"/>
</dbReference>
<dbReference type="SUPFAM" id="SSF81606">
    <property type="entry name" value="PP2C-like"/>
    <property type="match status" value="1"/>
</dbReference>
<keyword evidence="3" id="KW-1185">Reference proteome</keyword>
<dbReference type="PANTHER" id="PTHR47992">
    <property type="entry name" value="PROTEIN PHOSPHATASE"/>
    <property type="match status" value="1"/>
</dbReference>
<dbReference type="PROSITE" id="PS51746">
    <property type="entry name" value="PPM_2"/>
    <property type="match status" value="1"/>
</dbReference>
<feature type="domain" description="PPM-type phosphatase" evidence="1">
    <location>
        <begin position="2"/>
        <end position="242"/>
    </location>
</feature>
<proteinExistence type="predicted"/>
<dbReference type="NCBIfam" id="NF033484">
    <property type="entry name" value="Stp1_PP2C_phos"/>
    <property type="match status" value="1"/>
</dbReference>
<dbReference type="Proteomes" id="UP001597541">
    <property type="component" value="Unassembled WGS sequence"/>
</dbReference>
<comment type="caution">
    <text evidence="2">The sequence shown here is derived from an EMBL/GenBank/DDBJ whole genome shotgun (WGS) entry which is preliminary data.</text>
</comment>
<sequence>MKSAYLTDIGRIRPVNEDRAVVEKLPSGFYLAVVADGMGGHQAGETASQTAMEQITALMRRVHKEMSIGQLELAMKEAILQANRAIYTIASGQDRLRGMGTTVVVVLAADHFIIVGHIGDSRVYKLSDGVLRQLTDDHSLVNELLKSGQISSEEAIHHPRRNVVTRALGTEMLVEPEIQHLYWNEEDIVLLCSDGLSNMVDPGELQLTLASSSDLDAKTRELVRLALEEGGDDNISVALLWNVPADDEGKG</sequence>
<dbReference type="Pfam" id="PF13672">
    <property type="entry name" value="PP2C_2"/>
    <property type="match status" value="1"/>
</dbReference>
<dbReference type="RefSeq" id="WP_377602788.1">
    <property type="nucleotide sequence ID" value="NZ_JBHUME010000007.1"/>
</dbReference>
<gene>
    <name evidence="2" type="ORF">ACFSUF_10885</name>
</gene>
<dbReference type="InterPro" id="IPR036457">
    <property type="entry name" value="PPM-type-like_dom_sf"/>
</dbReference>
<evidence type="ECO:0000313" key="2">
    <source>
        <dbReference type="EMBL" id="MFD2612926.1"/>
    </source>
</evidence>
<dbReference type="EMBL" id="JBHUME010000007">
    <property type="protein sequence ID" value="MFD2612926.1"/>
    <property type="molecule type" value="Genomic_DNA"/>
</dbReference>
<dbReference type="SMART" id="SM00331">
    <property type="entry name" value="PP2C_SIG"/>
    <property type="match status" value="1"/>
</dbReference>
<dbReference type="InterPro" id="IPR015655">
    <property type="entry name" value="PP2C"/>
</dbReference>
<name>A0ABW5PC48_9BACL</name>
<accession>A0ABW5PC48</accession>
<dbReference type="SMART" id="SM00332">
    <property type="entry name" value="PP2Cc"/>
    <property type="match status" value="1"/>
</dbReference>
<dbReference type="CDD" id="cd00143">
    <property type="entry name" value="PP2Cc"/>
    <property type="match status" value="1"/>
</dbReference>